<protein>
    <recommendedName>
        <fullName evidence="3">Zinc-binding dehydrogenase</fullName>
    </recommendedName>
</protein>
<dbReference type="Gene3D" id="3.90.180.10">
    <property type="entry name" value="Medium-chain alcohol dehydrogenases, catalytic domain"/>
    <property type="match status" value="1"/>
</dbReference>
<dbReference type="AlphaFoldDB" id="A0A6N7YS18"/>
<proteinExistence type="predicted"/>
<keyword evidence="2" id="KW-1185">Reference proteome</keyword>
<comment type="caution">
    <text evidence="1">The sequence shown here is derived from an EMBL/GenBank/DDBJ whole genome shotgun (WGS) entry which is preliminary data.</text>
</comment>
<organism evidence="1 2">
    <name type="scientific">Amycolatopsis pithecellobii</name>
    <dbReference type="NCBI Taxonomy" id="664692"/>
    <lineage>
        <taxon>Bacteria</taxon>
        <taxon>Bacillati</taxon>
        <taxon>Actinomycetota</taxon>
        <taxon>Actinomycetes</taxon>
        <taxon>Pseudonocardiales</taxon>
        <taxon>Pseudonocardiaceae</taxon>
        <taxon>Amycolatopsis</taxon>
    </lineage>
</organism>
<evidence type="ECO:0008006" key="3">
    <source>
        <dbReference type="Google" id="ProtNLM"/>
    </source>
</evidence>
<name>A0A6N7YS18_9PSEU</name>
<gene>
    <name evidence="1" type="ORF">GKO32_12165</name>
</gene>
<dbReference type="Proteomes" id="UP000440096">
    <property type="component" value="Unassembled WGS sequence"/>
</dbReference>
<dbReference type="OrthoDB" id="4512359at2"/>
<reference evidence="1 2" key="1">
    <citation type="submission" date="2019-11" db="EMBL/GenBank/DDBJ databases">
        <title>Draft genome of Amycolatopsis RM579.</title>
        <authorList>
            <person name="Duangmal K."/>
            <person name="Mingma R."/>
        </authorList>
    </citation>
    <scope>NUCLEOTIDE SEQUENCE [LARGE SCALE GENOMIC DNA]</scope>
    <source>
        <strain evidence="1 2">RM579</strain>
    </source>
</reference>
<evidence type="ECO:0000313" key="1">
    <source>
        <dbReference type="EMBL" id="MTD54728.1"/>
    </source>
</evidence>
<sequence>MIDSNAVIGLDLRVLWDERDTLEPWLAPLVPLLDARVIRRIVSEVVPFADAARANQILTGRQNVGKVLLVPEQS</sequence>
<evidence type="ECO:0000313" key="2">
    <source>
        <dbReference type="Proteomes" id="UP000440096"/>
    </source>
</evidence>
<dbReference type="RefSeq" id="WP_154756947.1">
    <property type="nucleotide sequence ID" value="NZ_WMBA01000014.1"/>
</dbReference>
<dbReference type="EMBL" id="WMBA01000014">
    <property type="protein sequence ID" value="MTD54728.1"/>
    <property type="molecule type" value="Genomic_DNA"/>
</dbReference>
<accession>A0A6N7YS18</accession>